<dbReference type="RefSeq" id="XP_069212241.1">
    <property type="nucleotide sequence ID" value="XM_069348697.1"/>
</dbReference>
<reference evidence="1 2" key="1">
    <citation type="submission" date="2023-08" db="EMBL/GenBank/DDBJ databases">
        <title>Annotated Genome Sequence of Vanrija albida AlHP1.</title>
        <authorList>
            <person name="Herzog R."/>
        </authorList>
    </citation>
    <scope>NUCLEOTIDE SEQUENCE [LARGE SCALE GENOMIC DNA]</scope>
    <source>
        <strain evidence="1 2">AlHP1</strain>
    </source>
</reference>
<evidence type="ECO:0008006" key="3">
    <source>
        <dbReference type="Google" id="ProtNLM"/>
    </source>
</evidence>
<evidence type="ECO:0000313" key="1">
    <source>
        <dbReference type="EMBL" id="KAL1412297.1"/>
    </source>
</evidence>
<dbReference type="GeneID" id="95981084"/>
<evidence type="ECO:0000313" key="2">
    <source>
        <dbReference type="Proteomes" id="UP001565368"/>
    </source>
</evidence>
<comment type="caution">
    <text evidence="1">The sequence shown here is derived from an EMBL/GenBank/DDBJ whole genome shotgun (WGS) entry which is preliminary data.</text>
</comment>
<gene>
    <name evidence="1" type="ORF">Q8F55_000041</name>
</gene>
<protein>
    <recommendedName>
        <fullName evidence="3">F-box domain-containing protein</fullName>
    </recommendedName>
</protein>
<dbReference type="EMBL" id="JBBXJM010000001">
    <property type="protein sequence ID" value="KAL1412297.1"/>
    <property type="molecule type" value="Genomic_DNA"/>
</dbReference>
<sequence>MPVTIDHTAYPHLIELILHYADRKTQVSFSSTCKLQRKRVQRVALHHPQGKGLSVTTPDCKTDLPWFPQVARVLDLGGRCDTYATRRCLTQFRRDQFFQLDTVRRAPLGASPYLPPTKSHYRRLGDVLTLVDYIDLDRVLPCHWKGINLVSCRKHHVLHLRWHDGSPASTRVPDYHLCHYGAATRLAFTVVLWPHSTSIVSAPKITEGHIIRFIEGLYHRVSGQSLTVVAPAEDYVTIQLACSNIPIISKSHDEWLGELGEEKEVVGQWIPWPTEAERDLQAPATALSSHSPTPPGPVTIDYAGYPHIIDLILEHADRKTKLAFSATCKFHRLRLVEHGALNLNPNGPRIPWIPRLVKVLDLEDWSADVEDFDTALVRRGAFWMVQTIRRAFTTTPFGQQLMKRHFSLATVATVVDYIDLDRAPGGSINLGSCGKHHVLHLRWDEESERSAAFPAYRFGEQHALHERRFPCEPYLGYAFTVILWPRSTGDVPAADGTKREVCNFVEGMYTRHLADSITVVAPTKDYLDIRLENTPATFVTHDEWYEKLGDQRHTVGQWMGSD</sequence>
<dbReference type="Proteomes" id="UP001565368">
    <property type="component" value="Unassembled WGS sequence"/>
</dbReference>
<name>A0ABR3QCR3_9TREE</name>
<organism evidence="1 2">
    <name type="scientific">Vanrija albida</name>
    <dbReference type="NCBI Taxonomy" id="181172"/>
    <lineage>
        <taxon>Eukaryota</taxon>
        <taxon>Fungi</taxon>
        <taxon>Dikarya</taxon>
        <taxon>Basidiomycota</taxon>
        <taxon>Agaricomycotina</taxon>
        <taxon>Tremellomycetes</taxon>
        <taxon>Trichosporonales</taxon>
        <taxon>Trichosporonaceae</taxon>
        <taxon>Vanrija</taxon>
    </lineage>
</organism>
<proteinExistence type="predicted"/>
<accession>A0ABR3QCR3</accession>
<keyword evidence="2" id="KW-1185">Reference proteome</keyword>